<dbReference type="HOGENOM" id="CLU_088255_2_0_6"/>
<accession>A0A0H3BLE1</accession>
<dbReference type="PANTHER" id="PTHR35891:SF2">
    <property type="entry name" value="THIOL:DISULFIDE INTERCHANGE PROTEIN DSBA"/>
    <property type="match status" value="1"/>
</dbReference>
<dbReference type="PIRSF" id="PIRSF001488">
    <property type="entry name" value="Tdi_protein"/>
    <property type="match status" value="1"/>
</dbReference>
<dbReference type="Pfam" id="PF01323">
    <property type="entry name" value="DSBA"/>
    <property type="match status" value="1"/>
</dbReference>
<keyword evidence="5" id="KW-0574">Periplasm</keyword>
<dbReference type="InterPro" id="IPR017937">
    <property type="entry name" value="Thioredoxin_CS"/>
</dbReference>
<protein>
    <recommendedName>
        <fullName evidence="5">Thiol:disulfide interchange protein</fullName>
    </recommendedName>
</protein>
<keyword evidence="4" id="KW-0676">Redox-active center</keyword>
<dbReference type="InterPro" id="IPR050824">
    <property type="entry name" value="Thiol_disulfide_DsbA"/>
</dbReference>
<dbReference type="Gene3D" id="3.40.30.10">
    <property type="entry name" value="Glutaredoxin"/>
    <property type="match status" value="1"/>
</dbReference>
<evidence type="ECO:0000256" key="5">
    <source>
        <dbReference type="PIRNR" id="PIRNR001488"/>
    </source>
</evidence>
<dbReference type="SUPFAM" id="SSF52833">
    <property type="entry name" value="Thioredoxin-like"/>
    <property type="match status" value="1"/>
</dbReference>
<keyword evidence="2 7" id="KW-0732">Signal</keyword>
<dbReference type="InterPro" id="IPR036249">
    <property type="entry name" value="Thioredoxin-like_sf"/>
</dbReference>
<evidence type="ECO:0000313" key="9">
    <source>
        <dbReference type="EMBL" id="ACF61748.1"/>
    </source>
</evidence>
<evidence type="ECO:0000256" key="1">
    <source>
        <dbReference type="ARBA" id="ARBA00005791"/>
    </source>
</evidence>
<evidence type="ECO:0000256" key="3">
    <source>
        <dbReference type="ARBA" id="ARBA00023157"/>
    </source>
</evidence>
<dbReference type="RefSeq" id="WP_001669293.1">
    <property type="nucleotide sequence ID" value="NC_011080.1"/>
</dbReference>
<evidence type="ECO:0000256" key="6">
    <source>
        <dbReference type="PIRSR" id="PIRSR001488-1"/>
    </source>
</evidence>
<dbReference type="CDD" id="cd03019">
    <property type="entry name" value="DsbA_DsbA"/>
    <property type="match status" value="1"/>
</dbReference>
<evidence type="ECO:0000256" key="4">
    <source>
        <dbReference type="ARBA" id="ARBA00023284"/>
    </source>
</evidence>
<dbReference type="PROSITE" id="PS00194">
    <property type="entry name" value="THIOREDOXIN_1"/>
    <property type="match status" value="1"/>
</dbReference>
<comment type="subcellular location">
    <subcellularLocation>
        <location evidence="5">Periplasm</location>
    </subcellularLocation>
</comment>
<feature type="disulfide bond" description="Redox-active" evidence="6">
    <location>
        <begin position="52"/>
        <end position="55"/>
    </location>
</feature>
<dbReference type="InterPro" id="IPR023205">
    <property type="entry name" value="DsbA/DsbL"/>
</dbReference>
<evidence type="ECO:0000256" key="7">
    <source>
        <dbReference type="SAM" id="SignalP"/>
    </source>
</evidence>
<proteinExistence type="inferred from homology"/>
<dbReference type="InterPro" id="IPR001853">
    <property type="entry name" value="DSBA-like_thioredoxin_dom"/>
</dbReference>
<organism evidence="9 10">
    <name type="scientific">Salmonella newport (strain SL254)</name>
    <dbReference type="NCBI Taxonomy" id="423368"/>
    <lineage>
        <taxon>Bacteria</taxon>
        <taxon>Pseudomonadati</taxon>
        <taxon>Pseudomonadota</taxon>
        <taxon>Gammaproteobacteria</taxon>
        <taxon>Enterobacterales</taxon>
        <taxon>Enterobacteriaceae</taxon>
        <taxon>Salmonella</taxon>
    </lineage>
</organism>
<dbReference type="GO" id="GO:0042597">
    <property type="term" value="C:periplasmic space"/>
    <property type="evidence" value="ECO:0007669"/>
    <property type="project" value="UniProtKB-SubCell"/>
</dbReference>
<dbReference type="GO" id="GO:0016491">
    <property type="term" value="F:oxidoreductase activity"/>
    <property type="evidence" value="ECO:0007669"/>
    <property type="project" value="InterPro"/>
</dbReference>
<dbReference type="KEGG" id="see:SNSL254_A4675"/>
<evidence type="ECO:0000259" key="8">
    <source>
        <dbReference type="Pfam" id="PF01323"/>
    </source>
</evidence>
<reference evidence="9 10" key="1">
    <citation type="journal article" date="2011" name="J. Bacteriol.">
        <title>Comparative genomics of 28 Salmonella enterica isolates: evidence for CRISPR-mediated adaptive sublineage evolution.</title>
        <authorList>
            <person name="Fricke W.F."/>
            <person name="Mammel M.K."/>
            <person name="McDermott P.F."/>
            <person name="Tartera C."/>
            <person name="White D.G."/>
            <person name="Leclerc J.E."/>
            <person name="Ravel J."/>
            <person name="Cebula T.A."/>
        </authorList>
    </citation>
    <scope>NUCLEOTIDE SEQUENCE [LARGE SCALE GENOMIC DNA]</scope>
    <source>
        <strain evidence="9 10">SL254</strain>
    </source>
</reference>
<name>A0A0H3BLE1_SALNS</name>
<keyword evidence="3 5" id="KW-1015">Disulfide bond</keyword>
<evidence type="ECO:0000256" key="2">
    <source>
        <dbReference type="ARBA" id="ARBA00022729"/>
    </source>
</evidence>
<evidence type="ECO:0000313" key="10">
    <source>
        <dbReference type="Proteomes" id="UP000008824"/>
    </source>
</evidence>
<feature type="domain" description="DSBA-like thioredoxin" evidence="8">
    <location>
        <begin position="43"/>
        <end position="199"/>
    </location>
</feature>
<sequence>MRQYKLVIFLYSILAGTASYAADSTTCVTLNKTVTSDVQENTTIVEFFSFYCPPCYFFSQKLGIDKAIRDSLPAGQKMVKYHAGFLGELGDELTRAWSVAMVADLEERVEPLLFDAVMVSRTLKTPEDIRAVFVKAGLSAEEYDRMLTSQEVASMTEKQKRLFKEYGVTGTPTVFVKGRYRVENGAFQANSLEGFRDAYVAAVKGLLNDPVTVCTPEKK</sequence>
<dbReference type="EMBL" id="CP001113">
    <property type="protein sequence ID" value="ACF61748.1"/>
    <property type="molecule type" value="Genomic_DNA"/>
</dbReference>
<feature type="chain" id="PRO_5002605196" description="Thiol:disulfide interchange protein" evidence="7">
    <location>
        <begin position="22"/>
        <end position="219"/>
    </location>
</feature>
<gene>
    <name evidence="9" type="ordered locus">SNSL254_A4675</name>
</gene>
<dbReference type="Proteomes" id="UP000008824">
    <property type="component" value="Chromosome"/>
</dbReference>
<feature type="signal peptide" evidence="7">
    <location>
        <begin position="1"/>
        <end position="21"/>
    </location>
</feature>
<dbReference type="AlphaFoldDB" id="A0A0H3BLE1"/>
<comment type="similarity">
    <text evidence="1">Belongs to the thioredoxin family. DsbA subfamily.</text>
</comment>
<dbReference type="PANTHER" id="PTHR35891">
    <property type="entry name" value="THIOL:DISULFIDE INTERCHANGE PROTEIN DSBA"/>
    <property type="match status" value="1"/>
</dbReference>